<dbReference type="EMBL" id="MU004332">
    <property type="protein sequence ID" value="KAF2656839.1"/>
    <property type="molecule type" value="Genomic_DNA"/>
</dbReference>
<organism evidence="1 2">
    <name type="scientific">Lophiostoma macrostomum CBS 122681</name>
    <dbReference type="NCBI Taxonomy" id="1314788"/>
    <lineage>
        <taxon>Eukaryota</taxon>
        <taxon>Fungi</taxon>
        <taxon>Dikarya</taxon>
        <taxon>Ascomycota</taxon>
        <taxon>Pezizomycotina</taxon>
        <taxon>Dothideomycetes</taxon>
        <taxon>Pleosporomycetidae</taxon>
        <taxon>Pleosporales</taxon>
        <taxon>Lophiostomataceae</taxon>
        <taxon>Lophiostoma</taxon>
    </lineage>
</organism>
<proteinExistence type="predicted"/>
<evidence type="ECO:0008006" key="3">
    <source>
        <dbReference type="Google" id="ProtNLM"/>
    </source>
</evidence>
<sequence length="283" mass="31448">MAWSDSDERALPVTGLFKTKKVVHTIEPNADTKRVVHIIDPNADTVIILKNPVVRFAEWGPIEASATEKTEKPAEIAAVDDATDWEARLWSSTVSRKQIKKKGKKGRITRDNGPLDESFNEATASTTSLFGNRVTSTVPTENATTISPALECAIDSGVDITSANASSAATTQPEPTVKPADEEGIHYHVSSRHLILASKIFRTMMTGENWAQGFREDDGLFYTRPEQWDAEAFLVLMNVLHLQNRKVPRTLSLEMLAKIAVIVDFYECEEAVEVFSKMWIDDL</sequence>
<gene>
    <name evidence="1" type="ORF">K491DRAFT_715057</name>
</gene>
<reference evidence="1" key="1">
    <citation type="journal article" date="2020" name="Stud. Mycol.">
        <title>101 Dothideomycetes genomes: a test case for predicting lifestyles and emergence of pathogens.</title>
        <authorList>
            <person name="Haridas S."/>
            <person name="Albert R."/>
            <person name="Binder M."/>
            <person name="Bloem J."/>
            <person name="Labutti K."/>
            <person name="Salamov A."/>
            <person name="Andreopoulos B."/>
            <person name="Baker S."/>
            <person name="Barry K."/>
            <person name="Bills G."/>
            <person name="Bluhm B."/>
            <person name="Cannon C."/>
            <person name="Castanera R."/>
            <person name="Culley D."/>
            <person name="Daum C."/>
            <person name="Ezra D."/>
            <person name="Gonzalez J."/>
            <person name="Henrissat B."/>
            <person name="Kuo A."/>
            <person name="Liang C."/>
            <person name="Lipzen A."/>
            <person name="Lutzoni F."/>
            <person name="Magnuson J."/>
            <person name="Mondo S."/>
            <person name="Nolan M."/>
            <person name="Ohm R."/>
            <person name="Pangilinan J."/>
            <person name="Park H.-J."/>
            <person name="Ramirez L."/>
            <person name="Alfaro M."/>
            <person name="Sun H."/>
            <person name="Tritt A."/>
            <person name="Yoshinaga Y."/>
            <person name="Zwiers L.-H."/>
            <person name="Turgeon B."/>
            <person name="Goodwin S."/>
            <person name="Spatafora J."/>
            <person name="Crous P."/>
            <person name="Grigoriev I."/>
        </authorList>
    </citation>
    <scope>NUCLEOTIDE SEQUENCE</scope>
    <source>
        <strain evidence="1">CBS 122681</strain>
    </source>
</reference>
<keyword evidence="2" id="KW-1185">Reference proteome</keyword>
<protein>
    <recommendedName>
        <fullName evidence="3">BTB domain-containing protein</fullName>
    </recommendedName>
</protein>
<evidence type="ECO:0000313" key="2">
    <source>
        <dbReference type="Proteomes" id="UP000799324"/>
    </source>
</evidence>
<dbReference type="OrthoDB" id="5326346at2759"/>
<evidence type="ECO:0000313" key="1">
    <source>
        <dbReference type="EMBL" id="KAF2656839.1"/>
    </source>
</evidence>
<dbReference type="AlphaFoldDB" id="A0A6A6TA53"/>
<dbReference type="Proteomes" id="UP000799324">
    <property type="component" value="Unassembled WGS sequence"/>
</dbReference>
<name>A0A6A6TA53_9PLEO</name>
<accession>A0A6A6TA53</accession>